<sequence length="80" mass="8747">MAKKTRLGARVDSEVLDLARARAEDLGLSIGDYISRLVREDAGQLRARGLEAARRFLDEYRTALDEAEEAGLAAARESVA</sequence>
<evidence type="ECO:0000313" key="2">
    <source>
        <dbReference type="EMBL" id="MFC5720791.1"/>
    </source>
</evidence>
<proteinExistence type="predicted"/>
<evidence type="ECO:0008006" key="4">
    <source>
        <dbReference type="Google" id="ProtNLM"/>
    </source>
</evidence>
<reference evidence="3" key="1">
    <citation type="journal article" date="2019" name="Int. J. Syst. Evol. Microbiol.">
        <title>The Global Catalogue of Microorganisms (GCM) 10K type strain sequencing project: providing services to taxonomists for standard genome sequencing and annotation.</title>
        <authorList>
            <consortium name="The Broad Institute Genomics Platform"/>
            <consortium name="The Broad Institute Genome Sequencing Center for Infectious Disease"/>
            <person name="Wu L."/>
            <person name="Ma J."/>
        </authorList>
    </citation>
    <scope>NUCLEOTIDE SEQUENCE [LARGE SCALE GENOMIC DNA]</scope>
    <source>
        <strain evidence="3">CGMCC 4.7304</strain>
    </source>
</reference>
<keyword evidence="1" id="KW-0175">Coiled coil</keyword>
<gene>
    <name evidence="2" type="ORF">ACFP1Z_11505</name>
</gene>
<accession>A0ABW0YWA7</accession>
<dbReference type="EMBL" id="JBHSPB010000006">
    <property type="protein sequence ID" value="MFC5720791.1"/>
    <property type="molecule type" value="Genomic_DNA"/>
</dbReference>
<keyword evidence="3" id="KW-1185">Reference proteome</keyword>
<comment type="caution">
    <text evidence="2">The sequence shown here is derived from an EMBL/GenBank/DDBJ whole genome shotgun (WGS) entry which is preliminary data.</text>
</comment>
<protein>
    <recommendedName>
        <fullName evidence="4">Toxin-antitoxin system HicB family antitoxin</fullName>
    </recommendedName>
</protein>
<feature type="coiled-coil region" evidence="1">
    <location>
        <begin position="50"/>
        <end position="77"/>
    </location>
</feature>
<evidence type="ECO:0000256" key="1">
    <source>
        <dbReference type="SAM" id="Coils"/>
    </source>
</evidence>
<organism evidence="2 3">
    <name type="scientific">Streptomyces gamaensis</name>
    <dbReference type="NCBI Taxonomy" id="1763542"/>
    <lineage>
        <taxon>Bacteria</taxon>
        <taxon>Bacillati</taxon>
        <taxon>Actinomycetota</taxon>
        <taxon>Actinomycetes</taxon>
        <taxon>Kitasatosporales</taxon>
        <taxon>Streptomycetaceae</taxon>
        <taxon>Streptomyces</taxon>
    </lineage>
</organism>
<dbReference type="Proteomes" id="UP001596083">
    <property type="component" value="Unassembled WGS sequence"/>
</dbReference>
<name>A0ABW0YWA7_9ACTN</name>
<dbReference type="RefSeq" id="WP_390315976.1">
    <property type="nucleotide sequence ID" value="NZ_JBHSPB010000006.1"/>
</dbReference>
<evidence type="ECO:0000313" key="3">
    <source>
        <dbReference type="Proteomes" id="UP001596083"/>
    </source>
</evidence>